<proteinExistence type="predicted"/>
<protein>
    <recommendedName>
        <fullName evidence="3">Lipoprotein</fullName>
    </recommendedName>
</protein>
<dbReference type="OrthoDB" id="1524575at2"/>
<dbReference type="RefSeq" id="WP_095605076.1">
    <property type="nucleotide sequence ID" value="NZ_NSKE01000001.1"/>
</dbReference>
<evidence type="ECO:0000313" key="2">
    <source>
        <dbReference type="Proteomes" id="UP000218831"/>
    </source>
</evidence>
<sequence>MFSNRFFPYQTILFLAGFLIVAGCSKSDDQREFENQALVPPFKGITEMTSQGEKTENGNIDSDDWNISPRYIQRISVLTPAYPNPINYGQTMQITIDFGYDNTANEIAFFAKSQNTSESQLQFLFRESDLSIIDTFSINTAQFAQESGVGLSNIYRIFIYDGKDNLITYGDVKIGVTN</sequence>
<dbReference type="AlphaFoldDB" id="A0A2A2GGC7"/>
<comment type="caution">
    <text evidence="1">The sequence shown here is derived from an EMBL/GenBank/DDBJ whole genome shotgun (WGS) entry which is preliminary data.</text>
</comment>
<dbReference type="PROSITE" id="PS51257">
    <property type="entry name" value="PROKAR_LIPOPROTEIN"/>
    <property type="match status" value="1"/>
</dbReference>
<accession>A0A2A2GGC7</accession>
<dbReference type="EMBL" id="NSKE01000001">
    <property type="protein sequence ID" value="PAU95832.1"/>
    <property type="molecule type" value="Genomic_DNA"/>
</dbReference>
<evidence type="ECO:0008006" key="3">
    <source>
        <dbReference type="Google" id="ProtNLM"/>
    </source>
</evidence>
<organism evidence="1 2">
    <name type="scientific">Fodinibius salipaludis</name>
    <dbReference type="NCBI Taxonomy" id="2032627"/>
    <lineage>
        <taxon>Bacteria</taxon>
        <taxon>Pseudomonadati</taxon>
        <taxon>Balneolota</taxon>
        <taxon>Balneolia</taxon>
        <taxon>Balneolales</taxon>
        <taxon>Balneolaceae</taxon>
        <taxon>Fodinibius</taxon>
    </lineage>
</organism>
<keyword evidence="2" id="KW-1185">Reference proteome</keyword>
<gene>
    <name evidence="1" type="ORF">CK503_01890</name>
</gene>
<evidence type="ECO:0000313" key="1">
    <source>
        <dbReference type="EMBL" id="PAU95832.1"/>
    </source>
</evidence>
<dbReference type="Proteomes" id="UP000218831">
    <property type="component" value="Unassembled WGS sequence"/>
</dbReference>
<name>A0A2A2GGC7_9BACT</name>
<reference evidence="1 2" key="1">
    <citation type="submission" date="2017-08" db="EMBL/GenBank/DDBJ databases">
        <title>Aliifodinibius alkalisoli sp. nov., isolated from saline alkaline soil.</title>
        <authorList>
            <person name="Liu D."/>
            <person name="Zhang G."/>
        </authorList>
    </citation>
    <scope>NUCLEOTIDE SEQUENCE [LARGE SCALE GENOMIC DNA]</scope>
    <source>
        <strain evidence="1 2">WN023</strain>
    </source>
</reference>